<name>A0A4E0RVL4_FASHE</name>
<dbReference type="PANTHER" id="PTHR36978:SF4">
    <property type="entry name" value="P-LOOP CONTAINING NUCLEOSIDE TRIPHOSPHATE HYDROLASE PROTEIN"/>
    <property type="match status" value="1"/>
</dbReference>
<dbReference type="SUPFAM" id="SSF52540">
    <property type="entry name" value="P-loop containing nucleoside triphosphate hydrolases"/>
    <property type="match status" value="1"/>
</dbReference>
<comment type="caution">
    <text evidence="1">The sequence shown here is derived from an EMBL/GenBank/DDBJ whole genome shotgun (WGS) entry which is preliminary data.</text>
</comment>
<dbReference type="PANTHER" id="PTHR36978">
    <property type="entry name" value="P-LOOP CONTAINING NUCLEOTIDE TRIPHOSPHATE HYDROLASE"/>
    <property type="match status" value="1"/>
</dbReference>
<accession>A0A4E0RVL4</accession>
<dbReference type="InterPro" id="IPR027417">
    <property type="entry name" value="P-loop_NTPase"/>
</dbReference>
<dbReference type="Gene3D" id="3.40.50.300">
    <property type="entry name" value="P-loop containing nucleotide triphosphate hydrolases"/>
    <property type="match status" value="1"/>
</dbReference>
<dbReference type="Proteomes" id="UP000230066">
    <property type="component" value="Unassembled WGS sequence"/>
</dbReference>
<proteinExistence type="predicted"/>
<dbReference type="Pfam" id="PF17784">
    <property type="entry name" value="Sulfotransfer_4"/>
    <property type="match status" value="1"/>
</dbReference>
<evidence type="ECO:0000313" key="2">
    <source>
        <dbReference type="Proteomes" id="UP000230066"/>
    </source>
</evidence>
<organism evidence="1 2">
    <name type="scientific">Fasciola hepatica</name>
    <name type="common">Liver fluke</name>
    <dbReference type="NCBI Taxonomy" id="6192"/>
    <lineage>
        <taxon>Eukaryota</taxon>
        <taxon>Metazoa</taxon>
        <taxon>Spiralia</taxon>
        <taxon>Lophotrochozoa</taxon>
        <taxon>Platyhelminthes</taxon>
        <taxon>Trematoda</taxon>
        <taxon>Digenea</taxon>
        <taxon>Plagiorchiida</taxon>
        <taxon>Echinostomata</taxon>
        <taxon>Echinostomatoidea</taxon>
        <taxon>Fasciolidae</taxon>
        <taxon>Fasciola</taxon>
    </lineage>
</organism>
<evidence type="ECO:0000313" key="1">
    <source>
        <dbReference type="EMBL" id="THD26458.1"/>
    </source>
</evidence>
<keyword evidence="2" id="KW-1185">Reference proteome</keyword>
<dbReference type="InterPro" id="IPR040632">
    <property type="entry name" value="Sulfotransfer_4"/>
</dbReference>
<dbReference type="EMBL" id="JXXN02000735">
    <property type="protein sequence ID" value="THD26458.1"/>
    <property type="molecule type" value="Genomic_DNA"/>
</dbReference>
<gene>
    <name evidence="1" type="ORF">D915_002648</name>
</gene>
<reference evidence="1" key="1">
    <citation type="submission" date="2019-03" db="EMBL/GenBank/DDBJ databases">
        <title>Improved annotation for the trematode Fasciola hepatica.</title>
        <authorList>
            <person name="Choi Y.-J."/>
            <person name="Martin J."/>
            <person name="Mitreva M."/>
        </authorList>
    </citation>
    <scope>NUCLEOTIDE SEQUENCE [LARGE SCALE GENOMIC DNA]</scope>
</reference>
<protein>
    <submittedName>
        <fullName evidence="1">TPR repeat-containing protein</fullName>
    </submittedName>
</protein>
<sequence length="263" mass="30687">MPDGEDASILVIGAGLGRTGTKSVTDALEILYKKPCYHLQEIMEKHLDHVELWSRLFGMLDRDPESELPEDVLGRLFKNYSLTTDYPACSIYKQLMRIYPEAKLVLTERDPYKWIKSVRETICPKKSLVGQYFFNRIMKTILCSNFPQMVTHAIQHSMGPNVDLNKDEQMIQGFIRWNQEVKQVVPADKLLVFNVKDGWEPLCTFLNKPIPDVRFPRFNEHAHAKSRMKRYYKRALCRMTAVILAFQKTVLGGLRWIFNRRTT</sequence>
<dbReference type="AlphaFoldDB" id="A0A4E0RVL4"/>